<dbReference type="SUPFAM" id="SSF63829">
    <property type="entry name" value="Calcium-dependent phosphotriesterase"/>
    <property type="match status" value="1"/>
</dbReference>
<dbReference type="PANTHER" id="PTHR10907">
    <property type="entry name" value="REGUCALCIN"/>
    <property type="match status" value="1"/>
</dbReference>
<dbReference type="PANTHER" id="PTHR10907:SF47">
    <property type="entry name" value="REGUCALCIN"/>
    <property type="match status" value="1"/>
</dbReference>
<comment type="similarity">
    <text evidence="1">Belongs to the SMP-30/CGR1 family.</text>
</comment>
<dbReference type="EMBL" id="JALNMJ010000030">
    <property type="protein sequence ID" value="MCK7615717.1"/>
    <property type="molecule type" value="Genomic_DNA"/>
</dbReference>
<sequence length="289" mass="31510">MTFQLLSNPHAITGESPLWDPTRQCLWWIDIQAQRLLCTNMEGTTRATLLPWQPGFVALGESGKLVIGLETGLFVHHPENGSLQQVSDTETDRVTVRLNDGKPDAQGRLWFGSMDMTGEGRAIGRLYRRDTDGSIHTVRENILVPNAIAPHPDGTGLTFVDTPSRRLEFLRTGPASGEVQSAHVVHEFEDGAHPDGACFDRDGHLWVAVIGEGDVRKLSLGEGELERLSVPATRPTMPILGGPQGRTLFVTNQRRFLNVAQLDEQASAGGVLTKEDVAPAAPVFRVLGV</sequence>
<name>A0ABT0H344_9HYPH</name>
<dbReference type="PRINTS" id="PR01790">
    <property type="entry name" value="SMP30FAMILY"/>
</dbReference>
<dbReference type="InterPro" id="IPR011042">
    <property type="entry name" value="6-blade_b-propeller_TolB-like"/>
</dbReference>
<organism evidence="3 4">
    <name type="scientific">Roseibium sediminicola</name>
    <dbReference type="NCBI Taxonomy" id="2933272"/>
    <lineage>
        <taxon>Bacteria</taxon>
        <taxon>Pseudomonadati</taxon>
        <taxon>Pseudomonadota</taxon>
        <taxon>Alphaproteobacteria</taxon>
        <taxon>Hyphomicrobiales</taxon>
        <taxon>Stappiaceae</taxon>
        <taxon>Roseibium</taxon>
    </lineage>
</organism>
<reference evidence="3" key="1">
    <citation type="submission" date="2022-04" db="EMBL/GenBank/DDBJ databases">
        <title>Roseibium sp. CAU 1639 isolated from mud.</title>
        <authorList>
            <person name="Kim W."/>
        </authorList>
    </citation>
    <scope>NUCLEOTIDE SEQUENCE</scope>
    <source>
        <strain evidence="3">CAU 1639</strain>
    </source>
</reference>
<dbReference type="RefSeq" id="WP_248159500.1">
    <property type="nucleotide sequence ID" value="NZ_JALNMJ010000030.1"/>
</dbReference>
<dbReference type="Pfam" id="PF08450">
    <property type="entry name" value="SGL"/>
    <property type="match status" value="1"/>
</dbReference>
<proteinExistence type="inferred from homology"/>
<evidence type="ECO:0000313" key="4">
    <source>
        <dbReference type="Proteomes" id="UP001431221"/>
    </source>
</evidence>
<feature type="domain" description="SMP-30/Gluconolactonase/LRE-like region" evidence="2">
    <location>
        <begin position="14"/>
        <end position="252"/>
    </location>
</feature>
<dbReference type="InterPro" id="IPR013658">
    <property type="entry name" value="SGL"/>
</dbReference>
<evidence type="ECO:0000259" key="2">
    <source>
        <dbReference type="Pfam" id="PF08450"/>
    </source>
</evidence>
<protein>
    <submittedName>
        <fullName evidence="3">SMP-30/gluconolactonase/LRE family protein</fullName>
    </submittedName>
</protein>
<gene>
    <name evidence="3" type="ORF">M0H32_26445</name>
</gene>
<dbReference type="InterPro" id="IPR005511">
    <property type="entry name" value="SMP-30"/>
</dbReference>
<dbReference type="Proteomes" id="UP001431221">
    <property type="component" value="Unassembled WGS sequence"/>
</dbReference>
<accession>A0ABT0H344</accession>
<keyword evidence="4" id="KW-1185">Reference proteome</keyword>
<dbReference type="Gene3D" id="2.120.10.30">
    <property type="entry name" value="TolB, C-terminal domain"/>
    <property type="match status" value="1"/>
</dbReference>
<evidence type="ECO:0000313" key="3">
    <source>
        <dbReference type="EMBL" id="MCK7615717.1"/>
    </source>
</evidence>
<evidence type="ECO:0000256" key="1">
    <source>
        <dbReference type="ARBA" id="ARBA00008853"/>
    </source>
</evidence>
<comment type="caution">
    <text evidence="3">The sequence shown here is derived from an EMBL/GenBank/DDBJ whole genome shotgun (WGS) entry which is preliminary data.</text>
</comment>